<evidence type="ECO:0000313" key="3">
    <source>
        <dbReference type="Proteomes" id="UP001596031"/>
    </source>
</evidence>
<comment type="caution">
    <text evidence="2">The sequence shown here is derived from an EMBL/GenBank/DDBJ whole genome shotgun (WGS) entry which is preliminary data.</text>
</comment>
<keyword evidence="1" id="KW-0732">Signal</keyword>
<evidence type="ECO:0000313" key="2">
    <source>
        <dbReference type="EMBL" id="MFC5513520.1"/>
    </source>
</evidence>
<dbReference type="NCBIfam" id="NF047450">
    <property type="entry name" value="post-PEP-CTERM_1"/>
    <property type="match status" value="1"/>
</dbReference>
<dbReference type="Proteomes" id="UP001596031">
    <property type="component" value="Unassembled WGS sequence"/>
</dbReference>
<protein>
    <submittedName>
        <fullName evidence="2">Post-PEP-CTERM-1 domain-containing protein</fullName>
    </submittedName>
</protein>
<name>A0ABW0PM03_9BURK</name>
<organism evidence="2 3">
    <name type="scientific">Massilia jejuensis</name>
    <dbReference type="NCBI Taxonomy" id="648894"/>
    <lineage>
        <taxon>Bacteria</taxon>
        <taxon>Pseudomonadati</taxon>
        <taxon>Pseudomonadota</taxon>
        <taxon>Betaproteobacteria</taxon>
        <taxon>Burkholderiales</taxon>
        <taxon>Oxalobacteraceae</taxon>
        <taxon>Telluria group</taxon>
        <taxon>Massilia</taxon>
    </lineage>
</organism>
<dbReference type="RefSeq" id="WP_379725839.1">
    <property type="nucleotide sequence ID" value="NZ_JBHSMS010000072.1"/>
</dbReference>
<keyword evidence="3" id="KW-1185">Reference proteome</keyword>
<evidence type="ECO:0000256" key="1">
    <source>
        <dbReference type="SAM" id="SignalP"/>
    </source>
</evidence>
<dbReference type="EMBL" id="JBHSMS010000072">
    <property type="protein sequence ID" value="MFC5513520.1"/>
    <property type="molecule type" value="Genomic_DNA"/>
</dbReference>
<proteinExistence type="predicted"/>
<feature type="signal peptide" evidence="1">
    <location>
        <begin position="1"/>
        <end position="38"/>
    </location>
</feature>
<sequence length="153" mass="16532">MHLSKYIFLRDKHMPSPVFKLPGVLAIAAFALSGSVFAAGQEFQTVHKDKVTGRIRNATAAEAKQLHDLHAADLAARKAARQAEGAPATGVVRLQQNGIAAAHVDEESIMYSVMRRNADGKLEFDCVHGSHAAETALNSPVSTHSKEQQHEVQ</sequence>
<gene>
    <name evidence="2" type="ORF">ACFPOU_20690</name>
</gene>
<reference evidence="3" key="1">
    <citation type="journal article" date="2019" name="Int. J. Syst. Evol. Microbiol.">
        <title>The Global Catalogue of Microorganisms (GCM) 10K type strain sequencing project: providing services to taxonomists for standard genome sequencing and annotation.</title>
        <authorList>
            <consortium name="The Broad Institute Genomics Platform"/>
            <consortium name="The Broad Institute Genome Sequencing Center for Infectious Disease"/>
            <person name="Wu L."/>
            <person name="Ma J."/>
        </authorList>
    </citation>
    <scope>NUCLEOTIDE SEQUENCE [LARGE SCALE GENOMIC DNA]</scope>
    <source>
        <strain evidence="3">CCUG 38813</strain>
    </source>
</reference>
<accession>A0ABW0PM03</accession>
<feature type="chain" id="PRO_5045102895" evidence="1">
    <location>
        <begin position="39"/>
        <end position="153"/>
    </location>
</feature>